<evidence type="ECO:0000256" key="1">
    <source>
        <dbReference type="SAM" id="Coils"/>
    </source>
</evidence>
<dbReference type="Proteomes" id="UP000199650">
    <property type="component" value="Unassembled WGS sequence"/>
</dbReference>
<organism evidence="2 3">
    <name type="scientific">Aliiroseovarius sediminilitoris</name>
    <dbReference type="NCBI Taxonomy" id="1173584"/>
    <lineage>
        <taxon>Bacteria</taxon>
        <taxon>Pseudomonadati</taxon>
        <taxon>Pseudomonadota</taxon>
        <taxon>Alphaproteobacteria</taxon>
        <taxon>Rhodobacterales</taxon>
        <taxon>Paracoccaceae</taxon>
        <taxon>Aliiroseovarius</taxon>
    </lineage>
</organism>
<accession>A0A1I0MKB6</accession>
<evidence type="ECO:0000313" key="2">
    <source>
        <dbReference type="EMBL" id="SEV88797.1"/>
    </source>
</evidence>
<dbReference type="STRING" id="1173584.SAMN05444851_0111"/>
<gene>
    <name evidence="2" type="ORF">SAMN05444851_0111</name>
</gene>
<dbReference type="AlphaFoldDB" id="A0A1I0MKB6"/>
<proteinExistence type="predicted"/>
<keyword evidence="3" id="KW-1185">Reference proteome</keyword>
<sequence length="57" mass="6798">MIIQEFELLPEPKKLAAYLDFLRYENAALKKDVQKLEERVSELEQELQEFESKVPET</sequence>
<feature type="coiled-coil region" evidence="1">
    <location>
        <begin position="19"/>
        <end position="53"/>
    </location>
</feature>
<name>A0A1I0MKB6_9RHOB</name>
<keyword evidence="1" id="KW-0175">Coiled coil</keyword>
<dbReference type="RefSeq" id="WP_177179259.1">
    <property type="nucleotide sequence ID" value="NZ_FOJB01000001.1"/>
</dbReference>
<protein>
    <submittedName>
        <fullName evidence="2">Uncharacterized protein</fullName>
    </submittedName>
</protein>
<dbReference type="EMBL" id="FOJB01000001">
    <property type="protein sequence ID" value="SEV88797.1"/>
    <property type="molecule type" value="Genomic_DNA"/>
</dbReference>
<evidence type="ECO:0000313" key="3">
    <source>
        <dbReference type="Proteomes" id="UP000199650"/>
    </source>
</evidence>
<reference evidence="2 3" key="1">
    <citation type="submission" date="2016-10" db="EMBL/GenBank/DDBJ databases">
        <authorList>
            <person name="de Groot N.N."/>
        </authorList>
    </citation>
    <scope>NUCLEOTIDE SEQUENCE [LARGE SCALE GENOMIC DNA]</scope>
    <source>
        <strain evidence="2 3">DSM 29439</strain>
    </source>
</reference>